<keyword evidence="8 9" id="KW-0472">Membrane</keyword>
<dbReference type="Pfam" id="PF02355">
    <property type="entry name" value="SecD_SecF_C"/>
    <property type="match status" value="1"/>
</dbReference>
<evidence type="ECO:0000256" key="6">
    <source>
        <dbReference type="ARBA" id="ARBA00022989"/>
    </source>
</evidence>
<comment type="similarity">
    <text evidence="9">Belongs to the SecD/SecF family. SecD subfamily.</text>
</comment>
<sequence>MSTLRDNWRVIFLVVAILLSTFALFSPTVGSQPAVGEDASLTNLQYGLQLNGGTRIRAPLIGITAEEVEFNGDSERVVEQNVAAQIEGADAADVIARLGAQSNTVEVTARNVTADELTSALDAAGYAHGEVRDGVTETTRQETVRVLESKINEAGLSGGTVQQVTTATGEHFVLIEVPNRDRGDVVDLVSERGTVQIDIYYPNESGSGYDTREAVLTQDDFTSIGTAQEPQTGGGAFVPVSVRDQPAQTFQEDVVETGLAQQGGTRCTYMENPNTTEACLLLVVNGEVVNAFGMSPGLADGMRTGEWAEAPSFQLQTRNTSEAQQIAINLRAGALPAQLDLSGVDGGTSSYISPSQGENFKFDSLLTGIIAVLAVAGVVFLRYGKPEVALPMVVTGLSEVYVLLGFAAAIGYPLDLSVIAGFIAVIGTGVDDLIIIADEVMAEGSVKSRKVFQSRFRRAFWVIAAAAATTIIAMSPLAVLSLGDLQGFAIFTILGVLVGVLVTRPAYGDILRILLTDDR</sequence>
<keyword evidence="12" id="KW-1185">Reference proteome</keyword>
<dbReference type="RefSeq" id="WP_390222001.1">
    <property type="nucleotide sequence ID" value="NZ_JBHTAA010000001.1"/>
</dbReference>
<dbReference type="InterPro" id="IPR022813">
    <property type="entry name" value="SecD/SecF_arch_bac"/>
</dbReference>
<keyword evidence="4 9" id="KW-0812">Transmembrane</keyword>
<comment type="subcellular location">
    <subcellularLocation>
        <location evidence="1 9">Cell membrane</location>
        <topology evidence="1 9">Multi-pass membrane protein</topology>
    </subcellularLocation>
</comment>
<keyword evidence="6 9" id="KW-1133">Transmembrane helix</keyword>
<name>A0ABD5ZC19_9EURY</name>
<dbReference type="Gene3D" id="1.20.1640.10">
    <property type="entry name" value="Multidrug efflux transporter AcrB transmembrane domain"/>
    <property type="match status" value="1"/>
</dbReference>
<evidence type="ECO:0000256" key="5">
    <source>
        <dbReference type="ARBA" id="ARBA00022927"/>
    </source>
</evidence>
<reference evidence="11 12" key="1">
    <citation type="journal article" date="2019" name="Int. J. Syst. Evol. Microbiol.">
        <title>The Global Catalogue of Microorganisms (GCM) 10K type strain sequencing project: providing services to taxonomists for standard genome sequencing and annotation.</title>
        <authorList>
            <consortium name="The Broad Institute Genomics Platform"/>
            <consortium name="The Broad Institute Genome Sequencing Center for Infectious Disease"/>
            <person name="Wu L."/>
            <person name="Ma J."/>
        </authorList>
    </citation>
    <scope>NUCLEOTIDE SEQUENCE [LARGE SCALE GENOMIC DNA]</scope>
    <source>
        <strain evidence="11 12">DSM 29988</strain>
    </source>
</reference>
<proteinExistence type="inferred from homology"/>
<evidence type="ECO:0000256" key="1">
    <source>
        <dbReference type="ARBA" id="ARBA00004651"/>
    </source>
</evidence>
<dbReference type="SUPFAM" id="SSF82866">
    <property type="entry name" value="Multidrug efflux transporter AcrB transmembrane domain"/>
    <property type="match status" value="1"/>
</dbReference>
<comment type="subunit">
    <text evidence="9">Part of the protein translocation apparatus. Forms a complex with SecF.</text>
</comment>
<evidence type="ECO:0000256" key="9">
    <source>
        <dbReference type="HAMAP-Rule" id="MF_01463"/>
    </source>
</evidence>
<feature type="transmembrane region" description="Helical" evidence="9">
    <location>
        <begin position="459"/>
        <end position="479"/>
    </location>
</feature>
<evidence type="ECO:0000313" key="11">
    <source>
        <dbReference type="EMBL" id="MFC7202708.1"/>
    </source>
</evidence>
<keyword evidence="2 9" id="KW-0813">Transport</keyword>
<keyword evidence="7 9" id="KW-0811">Translocation</keyword>
<feature type="domain" description="Protein export membrane protein SecD/SecF C-terminal" evidence="10">
    <location>
        <begin position="350"/>
        <end position="502"/>
    </location>
</feature>
<organism evidence="11 12">
    <name type="scientific">Haloferax namakaokahaiae</name>
    <dbReference type="NCBI Taxonomy" id="1748331"/>
    <lineage>
        <taxon>Archaea</taxon>
        <taxon>Methanobacteriati</taxon>
        <taxon>Methanobacteriota</taxon>
        <taxon>Stenosarchaea group</taxon>
        <taxon>Halobacteria</taxon>
        <taxon>Halobacteriales</taxon>
        <taxon>Haloferacaceae</taxon>
        <taxon>Haloferax</taxon>
    </lineage>
</organism>
<dbReference type="Proteomes" id="UP001596481">
    <property type="component" value="Unassembled WGS sequence"/>
</dbReference>
<dbReference type="PANTHER" id="PTHR30081">
    <property type="entry name" value="PROTEIN-EXPORT MEMBRANE PROTEIN SEC"/>
    <property type="match status" value="1"/>
</dbReference>
<dbReference type="GO" id="GO:0065002">
    <property type="term" value="P:intracellular protein transmembrane transport"/>
    <property type="evidence" value="ECO:0007669"/>
    <property type="project" value="UniProtKB-UniRule"/>
</dbReference>
<evidence type="ECO:0000256" key="2">
    <source>
        <dbReference type="ARBA" id="ARBA00022448"/>
    </source>
</evidence>
<dbReference type="GO" id="GO:0006605">
    <property type="term" value="P:protein targeting"/>
    <property type="evidence" value="ECO:0007669"/>
    <property type="project" value="UniProtKB-UniRule"/>
</dbReference>
<keyword evidence="5 9" id="KW-0653">Protein transport</keyword>
<feature type="transmembrane region" description="Helical" evidence="9">
    <location>
        <begin position="362"/>
        <end position="381"/>
    </location>
</feature>
<feature type="transmembrane region" description="Helical" evidence="9">
    <location>
        <begin position="388"/>
        <end position="412"/>
    </location>
</feature>
<dbReference type="HAMAP" id="MF_01463_A">
    <property type="entry name" value="SecD_A"/>
    <property type="match status" value="1"/>
</dbReference>
<keyword evidence="3 9" id="KW-1003">Cell membrane</keyword>
<dbReference type="PANTHER" id="PTHR30081:SF1">
    <property type="entry name" value="PROTEIN TRANSLOCASE SUBUNIT SECD"/>
    <property type="match status" value="1"/>
</dbReference>
<dbReference type="NCBIfam" id="NF006215">
    <property type="entry name" value="PRK08343.1-1"/>
    <property type="match status" value="1"/>
</dbReference>
<gene>
    <name evidence="9 11" type="primary">secD</name>
    <name evidence="11" type="ORF">ACFQJC_04225</name>
</gene>
<dbReference type="AlphaFoldDB" id="A0ABD5ZC19"/>
<comment type="function">
    <text evidence="9">Involved in protein export.</text>
</comment>
<evidence type="ECO:0000256" key="4">
    <source>
        <dbReference type="ARBA" id="ARBA00022692"/>
    </source>
</evidence>
<accession>A0ABD5ZC19</accession>
<evidence type="ECO:0000256" key="7">
    <source>
        <dbReference type="ARBA" id="ARBA00023010"/>
    </source>
</evidence>
<dbReference type="EMBL" id="JBHTAA010000001">
    <property type="protein sequence ID" value="MFC7202708.1"/>
    <property type="molecule type" value="Genomic_DNA"/>
</dbReference>
<dbReference type="InterPro" id="IPR024912">
    <property type="entry name" value="SecD_arc"/>
</dbReference>
<evidence type="ECO:0000256" key="8">
    <source>
        <dbReference type="ARBA" id="ARBA00023136"/>
    </source>
</evidence>
<dbReference type="InterPro" id="IPR048634">
    <property type="entry name" value="SecD_SecF_C"/>
</dbReference>
<comment type="caution">
    <text evidence="9">Lacks conserved residue(s) required for the propagation of feature annotation.</text>
</comment>
<dbReference type="GO" id="GO:0005886">
    <property type="term" value="C:plasma membrane"/>
    <property type="evidence" value="ECO:0007669"/>
    <property type="project" value="UniProtKB-SubCell"/>
</dbReference>
<comment type="caution">
    <text evidence="11">The sequence shown here is derived from an EMBL/GenBank/DDBJ whole genome shotgun (WGS) entry which is preliminary data.</text>
</comment>
<protein>
    <recommendedName>
        <fullName evidence="9">Protein-export membrane protein SecD</fullName>
    </recommendedName>
</protein>
<dbReference type="Gene3D" id="3.30.1360.200">
    <property type="match status" value="1"/>
</dbReference>
<evidence type="ECO:0000259" key="10">
    <source>
        <dbReference type="Pfam" id="PF02355"/>
    </source>
</evidence>
<feature type="transmembrane region" description="Helical" evidence="9">
    <location>
        <begin position="485"/>
        <end position="503"/>
    </location>
</feature>
<evidence type="ECO:0000256" key="3">
    <source>
        <dbReference type="ARBA" id="ARBA00022475"/>
    </source>
</evidence>
<evidence type="ECO:0000313" key="12">
    <source>
        <dbReference type="Proteomes" id="UP001596481"/>
    </source>
</evidence>
<dbReference type="Gene3D" id="3.30.70.3400">
    <property type="match status" value="1"/>
</dbReference>
<feature type="transmembrane region" description="Helical" evidence="9">
    <location>
        <begin position="418"/>
        <end position="438"/>
    </location>
</feature>